<dbReference type="PROSITE" id="PS51450">
    <property type="entry name" value="LRR"/>
    <property type="match status" value="4"/>
</dbReference>
<evidence type="ECO:0000256" key="3">
    <source>
        <dbReference type="SAM" id="MobiDB-lite"/>
    </source>
</evidence>
<protein>
    <recommendedName>
        <fullName evidence="4">Disease resistance R13L4/SHOC-2-like LRR domain-containing protein</fullName>
    </recommendedName>
</protein>
<dbReference type="InterPro" id="IPR032675">
    <property type="entry name" value="LRR_dom_sf"/>
</dbReference>
<evidence type="ECO:0000313" key="6">
    <source>
        <dbReference type="EnsemblMetazoa" id="HelroP103740"/>
    </source>
</evidence>
<feature type="region of interest" description="Disordered" evidence="3">
    <location>
        <begin position="1"/>
        <end position="40"/>
    </location>
</feature>
<dbReference type="Gene3D" id="3.80.10.10">
    <property type="entry name" value="Ribonuclease Inhibitor"/>
    <property type="match status" value="1"/>
</dbReference>
<evidence type="ECO:0000259" key="4">
    <source>
        <dbReference type="Pfam" id="PF23598"/>
    </source>
</evidence>
<dbReference type="SMART" id="SM00369">
    <property type="entry name" value="LRR_TYP"/>
    <property type="match status" value="6"/>
</dbReference>
<dbReference type="EMBL" id="KB097640">
    <property type="protein sequence ID" value="ESN92537.1"/>
    <property type="molecule type" value="Genomic_DNA"/>
</dbReference>
<dbReference type="SUPFAM" id="SSF52058">
    <property type="entry name" value="L domain-like"/>
    <property type="match status" value="1"/>
</dbReference>
<keyword evidence="7" id="KW-1185">Reference proteome</keyword>
<dbReference type="PANTHER" id="PTHR45752">
    <property type="entry name" value="LEUCINE-RICH REPEAT-CONTAINING"/>
    <property type="match status" value="1"/>
</dbReference>
<evidence type="ECO:0000256" key="1">
    <source>
        <dbReference type="ARBA" id="ARBA00022614"/>
    </source>
</evidence>
<proteinExistence type="predicted"/>
<feature type="domain" description="Disease resistance R13L4/SHOC-2-like LRR" evidence="4">
    <location>
        <begin position="174"/>
        <end position="266"/>
    </location>
</feature>
<dbReference type="PANTHER" id="PTHR45752:SF13">
    <property type="entry name" value="LEUCINE-RICH REPEAT-CONTAINING PROTEIN 58"/>
    <property type="match status" value="1"/>
</dbReference>
<dbReference type="InterPro" id="IPR055414">
    <property type="entry name" value="LRR_R13L4/SHOC2-like"/>
</dbReference>
<dbReference type="RefSeq" id="XP_009029461.1">
    <property type="nucleotide sequence ID" value="XM_009031213.1"/>
</dbReference>
<dbReference type="Pfam" id="PF23598">
    <property type="entry name" value="LRR_14"/>
    <property type="match status" value="1"/>
</dbReference>
<dbReference type="Proteomes" id="UP000015101">
    <property type="component" value="Unassembled WGS sequence"/>
</dbReference>
<dbReference type="InParanoid" id="T1EDH1"/>
<accession>T1EDH1</accession>
<dbReference type="InterPro" id="IPR050715">
    <property type="entry name" value="LRR-SigEffector_domain"/>
</dbReference>
<evidence type="ECO:0000313" key="5">
    <source>
        <dbReference type="EMBL" id="ESN92537.1"/>
    </source>
</evidence>
<dbReference type="SMART" id="SM00365">
    <property type="entry name" value="LRR_SD22"/>
    <property type="match status" value="3"/>
</dbReference>
<evidence type="ECO:0000256" key="2">
    <source>
        <dbReference type="ARBA" id="ARBA00022737"/>
    </source>
</evidence>
<dbReference type="OrthoDB" id="1053178at2759"/>
<dbReference type="CTD" id="20194623"/>
<name>T1EDH1_HELRO</name>
<dbReference type="InterPro" id="IPR003591">
    <property type="entry name" value="Leu-rich_rpt_typical-subtyp"/>
</dbReference>
<keyword evidence="2" id="KW-0677">Repeat</keyword>
<reference evidence="6" key="3">
    <citation type="submission" date="2015-06" db="UniProtKB">
        <authorList>
            <consortium name="EnsemblMetazoa"/>
        </authorList>
    </citation>
    <scope>IDENTIFICATION</scope>
</reference>
<dbReference type="STRING" id="6412.T1EDH1"/>
<dbReference type="EMBL" id="AMQM01007573">
    <property type="status" value="NOT_ANNOTATED_CDS"/>
    <property type="molecule type" value="Genomic_DNA"/>
</dbReference>
<gene>
    <name evidence="6" type="primary">20194623</name>
    <name evidence="5" type="ORF">HELRODRAFT_103740</name>
</gene>
<dbReference type="eggNOG" id="KOG0619">
    <property type="taxonomic scope" value="Eukaryota"/>
</dbReference>
<dbReference type="KEGG" id="hro:HELRODRAFT_103740"/>
<dbReference type="FunCoup" id="T1EDH1">
    <property type="interactions" value="93"/>
</dbReference>
<dbReference type="EnsemblMetazoa" id="HelroT103740">
    <property type="protein sequence ID" value="HelroP103740"/>
    <property type="gene ID" value="HelroG103740"/>
</dbReference>
<dbReference type="GO" id="GO:0005737">
    <property type="term" value="C:cytoplasm"/>
    <property type="evidence" value="ECO:0000318"/>
    <property type="project" value="GO_Central"/>
</dbReference>
<reference evidence="5 7" key="2">
    <citation type="journal article" date="2013" name="Nature">
        <title>Insights into bilaterian evolution from three spiralian genomes.</title>
        <authorList>
            <person name="Simakov O."/>
            <person name="Marletaz F."/>
            <person name="Cho S.J."/>
            <person name="Edsinger-Gonzales E."/>
            <person name="Havlak P."/>
            <person name="Hellsten U."/>
            <person name="Kuo D.H."/>
            <person name="Larsson T."/>
            <person name="Lv J."/>
            <person name="Arendt D."/>
            <person name="Savage R."/>
            <person name="Osoegawa K."/>
            <person name="de Jong P."/>
            <person name="Grimwood J."/>
            <person name="Chapman J.A."/>
            <person name="Shapiro H."/>
            <person name="Aerts A."/>
            <person name="Otillar R.P."/>
            <person name="Terry A.Y."/>
            <person name="Boore J.L."/>
            <person name="Grigoriev I.V."/>
            <person name="Lindberg D.R."/>
            <person name="Seaver E.C."/>
            <person name="Weisblat D.A."/>
            <person name="Putnam N.H."/>
            <person name="Rokhsar D.S."/>
        </authorList>
    </citation>
    <scope>NUCLEOTIDE SEQUENCE</scope>
</reference>
<dbReference type="InterPro" id="IPR001611">
    <property type="entry name" value="Leu-rich_rpt"/>
</dbReference>
<sequence length="404" mass="45646">MAEGGKTYLYPRNKRDDDDNDSSRNNQLPKSWSPPSTTTTTDVHYSTLLAEMEPYFHRENTEDFSYADLDCIPAFLLERAHEVINLHLEYNLLNQLSTELGTFKNLVHLDVSNNRISKISDEICKLNYLRSFICRNNNLKVESIPKDFGLMKSLMLLNVSGNSFNEVPVQFTEISTLRSLYLGANLIVNVPKEIGDLKRLEILYLGGNRLKSIPAEVGSMNSLVSLVLSDNQLAQLPNSLARLKNLQSLSLHNNRLSTLPPELIHLNLIELSLRNNPLVVRFVQDLTYEPPSLKELSGRIIKIKNISYGRFDLPANLIDYLNSGSQCVNPKCKGVYFSSCIEHIKFVDFCGKYRLPLLQYLCSPKCTSTPLVPYSSEESDDSTDEDALKLLPVVSKKIQKVLLG</sequence>
<organism evidence="6 7">
    <name type="scientific">Helobdella robusta</name>
    <name type="common">Californian leech</name>
    <dbReference type="NCBI Taxonomy" id="6412"/>
    <lineage>
        <taxon>Eukaryota</taxon>
        <taxon>Metazoa</taxon>
        <taxon>Spiralia</taxon>
        <taxon>Lophotrochozoa</taxon>
        <taxon>Annelida</taxon>
        <taxon>Clitellata</taxon>
        <taxon>Hirudinea</taxon>
        <taxon>Rhynchobdellida</taxon>
        <taxon>Glossiphoniidae</taxon>
        <taxon>Helobdella</taxon>
    </lineage>
</organism>
<dbReference type="AlphaFoldDB" id="T1EDH1"/>
<reference evidence="7" key="1">
    <citation type="submission" date="2012-12" db="EMBL/GenBank/DDBJ databases">
        <authorList>
            <person name="Hellsten U."/>
            <person name="Grimwood J."/>
            <person name="Chapman J.A."/>
            <person name="Shapiro H."/>
            <person name="Aerts A."/>
            <person name="Otillar R.P."/>
            <person name="Terry A.Y."/>
            <person name="Boore J.L."/>
            <person name="Simakov O."/>
            <person name="Marletaz F."/>
            <person name="Cho S.-J."/>
            <person name="Edsinger-Gonzales E."/>
            <person name="Havlak P."/>
            <person name="Kuo D.-H."/>
            <person name="Larsson T."/>
            <person name="Lv J."/>
            <person name="Arendt D."/>
            <person name="Savage R."/>
            <person name="Osoegawa K."/>
            <person name="de Jong P."/>
            <person name="Lindberg D.R."/>
            <person name="Seaver E.C."/>
            <person name="Weisblat D.A."/>
            <person name="Putnam N.H."/>
            <person name="Grigoriev I.V."/>
            <person name="Rokhsar D.S."/>
        </authorList>
    </citation>
    <scope>NUCLEOTIDE SEQUENCE</scope>
</reference>
<dbReference type="OMA" id="GLSQWFP"/>
<dbReference type="HOGENOM" id="CLU_000288_18_2_1"/>
<keyword evidence="1" id="KW-0433">Leucine-rich repeat</keyword>
<dbReference type="GeneID" id="20194623"/>
<dbReference type="Pfam" id="PF00560">
    <property type="entry name" value="LRR_1"/>
    <property type="match status" value="1"/>
</dbReference>
<evidence type="ECO:0000313" key="7">
    <source>
        <dbReference type="Proteomes" id="UP000015101"/>
    </source>
</evidence>